<sequence>MALILLLYFFYNDEAGRFLPFVNKNTPPVAELHPVVLEHAEKLVEEAAAIGISVLITQGHRSEEEQNELYNKGRTSQGAIVTYARGGESYHNYGLAIDFALLNAKGKALWDLEYDGNRNGKSDWHEVAALAKKIGFSWGGDWKGFKDYPHLQMDFGYSINELSRGFRPGPDVQPETGGG</sequence>
<dbReference type="GO" id="GO:0008233">
    <property type="term" value="F:peptidase activity"/>
    <property type="evidence" value="ECO:0007669"/>
    <property type="project" value="InterPro"/>
</dbReference>
<dbReference type="EMBL" id="LYPA01000065">
    <property type="protein sequence ID" value="OBR64485.1"/>
    <property type="molecule type" value="Genomic_DNA"/>
</dbReference>
<dbReference type="AlphaFoldDB" id="A0A1A5YGF9"/>
<dbReference type="Proteomes" id="UP000092024">
    <property type="component" value="Unassembled WGS sequence"/>
</dbReference>
<protein>
    <submittedName>
        <fullName evidence="2">Peptidase</fullName>
    </submittedName>
</protein>
<dbReference type="PANTHER" id="PTHR34385">
    <property type="entry name" value="D-ALANYL-D-ALANINE CARBOXYPEPTIDASE"/>
    <property type="match status" value="1"/>
</dbReference>
<evidence type="ECO:0000259" key="1">
    <source>
        <dbReference type="Pfam" id="PF13539"/>
    </source>
</evidence>
<keyword evidence="3" id="KW-1185">Reference proteome</keyword>
<dbReference type="SUPFAM" id="SSF55166">
    <property type="entry name" value="Hedgehog/DD-peptidase"/>
    <property type="match status" value="1"/>
</dbReference>
<proteinExistence type="predicted"/>
<dbReference type="Gene3D" id="3.30.1380.10">
    <property type="match status" value="1"/>
</dbReference>
<feature type="domain" description="Peptidase M15C" evidence="1">
    <location>
        <begin position="86"/>
        <end position="153"/>
    </location>
</feature>
<organism evidence="2 3">
    <name type="scientific">Paenibacillus oryzae</name>
    <dbReference type="NCBI Taxonomy" id="1844972"/>
    <lineage>
        <taxon>Bacteria</taxon>
        <taxon>Bacillati</taxon>
        <taxon>Bacillota</taxon>
        <taxon>Bacilli</taxon>
        <taxon>Bacillales</taxon>
        <taxon>Paenibacillaceae</taxon>
        <taxon>Paenibacillus</taxon>
    </lineage>
</organism>
<comment type="caution">
    <text evidence="2">The sequence shown here is derived from an EMBL/GenBank/DDBJ whole genome shotgun (WGS) entry which is preliminary data.</text>
</comment>
<dbReference type="InterPro" id="IPR052179">
    <property type="entry name" value="DD-CPase-like"/>
</dbReference>
<dbReference type="Pfam" id="PF13539">
    <property type="entry name" value="Peptidase_M15_4"/>
    <property type="match status" value="1"/>
</dbReference>
<accession>A0A1A5YGF9</accession>
<evidence type="ECO:0000313" key="3">
    <source>
        <dbReference type="Proteomes" id="UP000092024"/>
    </source>
</evidence>
<dbReference type="PANTHER" id="PTHR34385:SF1">
    <property type="entry name" value="PEPTIDOGLYCAN L-ALANYL-D-GLUTAMATE ENDOPEPTIDASE CWLK"/>
    <property type="match status" value="1"/>
</dbReference>
<dbReference type="CDD" id="cd14845">
    <property type="entry name" value="L-Ala-D-Glu_peptidase_like"/>
    <property type="match status" value="1"/>
</dbReference>
<reference evidence="2 3" key="1">
    <citation type="submission" date="2016-05" db="EMBL/GenBank/DDBJ databases">
        <title>Paenibacillus oryzae. sp. nov., isolated from the rice root.</title>
        <authorList>
            <person name="Zhang J."/>
            <person name="Zhang X."/>
        </authorList>
    </citation>
    <scope>NUCLEOTIDE SEQUENCE [LARGE SCALE GENOMIC DNA]</scope>
    <source>
        <strain evidence="2 3">1DrF-4</strain>
    </source>
</reference>
<dbReference type="InterPro" id="IPR039561">
    <property type="entry name" value="Peptidase_M15C"/>
</dbReference>
<dbReference type="InterPro" id="IPR009045">
    <property type="entry name" value="Zn_M74/Hedgehog-like"/>
</dbReference>
<name>A0A1A5YGF9_9BACL</name>
<dbReference type="STRING" id="1844972.A7K91_12095"/>
<evidence type="ECO:0000313" key="2">
    <source>
        <dbReference type="EMBL" id="OBR64485.1"/>
    </source>
</evidence>
<gene>
    <name evidence="2" type="ORF">A7K91_12095</name>
</gene>